<protein>
    <submittedName>
        <fullName evidence="4">D-inositol 3-phosphate glycosyltransferase</fullName>
        <ecNumber evidence="4">2.4.1.250</ecNumber>
    </submittedName>
</protein>
<dbReference type="EMBL" id="LKET01000039">
    <property type="protein sequence ID" value="KPU43683.1"/>
    <property type="molecule type" value="Genomic_DNA"/>
</dbReference>
<evidence type="ECO:0000259" key="2">
    <source>
        <dbReference type="Pfam" id="PF00534"/>
    </source>
</evidence>
<dbReference type="Gene3D" id="3.40.50.2000">
    <property type="entry name" value="Glycogen Phosphorylase B"/>
    <property type="match status" value="2"/>
</dbReference>
<comment type="caution">
    <text evidence="4">The sequence shown here is derived from an EMBL/GenBank/DDBJ whole genome shotgun (WGS) entry which is preliminary data.</text>
</comment>
<proteinExistence type="predicted"/>
<dbReference type="OrthoDB" id="9768685at2"/>
<dbReference type="EC" id="2.4.1.250" evidence="4"/>
<feature type="domain" description="Glycosyltransferase subfamily 4-like N-terminal" evidence="3">
    <location>
        <begin position="83"/>
        <end position="214"/>
    </location>
</feature>
<dbReference type="GO" id="GO:0102710">
    <property type="term" value="F:D-inositol-3-phosphate glycosyltransferase activity"/>
    <property type="evidence" value="ECO:0007669"/>
    <property type="project" value="UniProtKB-EC"/>
</dbReference>
<dbReference type="InterPro" id="IPR028098">
    <property type="entry name" value="Glyco_trans_4-like_N"/>
</dbReference>
<organism evidence="4 5">
    <name type="scientific">Oxobacter pfennigii</name>
    <dbReference type="NCBI Taxonomy" id="36849"/>
    <lineage>
        <taxon>Bacteria</taxon>
        <taxon>Bacillati</taxon>
        <taxon>Bacillota</taxon>
        <taxon>Clostridia</taxon>
        <taxon>Eubacteriales</taxon>
        <taxon>Clostridiaceae</taxon>
        <taxon>Oxobacter</taxon>
    </lineage>
</organism>
<accession>A0A0P8WMD9</accession>
<dbReference type="Pfam" id="PF00534">
    <property type="entry name" value="Glycos_transf_1"/>
    <property type="match status" value="1"/>
</dbReference>
<dbReference type="Proteomes" id="UP000050326">
    <property type="component" value="Unassembled WGS sequence"/>
</dbReference>
<dbReference type="STRING" id="36849.OXPF_31250"/>
<keyword evidence="4" id="KW-0808">Transferase</keyword>
<dbReference type="PANTHER" id="PTHR12526:SF630">
    <property type="entry name" value="GLYCOSYLTRANSFERASE"/>
    <property type="match status" value="1"/>
</dbReference>
<keyword evidence="5" id="KW-1185">Reference proteome</keyword>
<dbReference type="PANTHER" id="PTHR12526">
    <property type="entry name" value="GLYCOSYLTRANSFERASE"/>
    <property type="match status" value="1"/>
</dbReference>
<dbReference type="RefSeq" id="WP_054876109.1">
    <property type="nucleotide sequence ID" value="NZ_LKET01000039.1"/>
</dbReference>
<sequence length="635" mass="73911">MKIALFNTHDNGGAGKAALRLNKGLNLIGVDSKLFVRQKSVQDSNVVQVISNEINNRLFDNLTMKHFINNIKDGNTISSIMYPSIGFDFLNMIKDFDIINLHWISMFISLEAILYMRTTYNKPIVWTLHDQNPMTGACHYAHGCDRYKNDCSECPQLVENKFNITKSILEAKVKYLPNDIIVVTPSKWMAKCARESTVFKKNRIEVIPNSLETDIYEPYGKSFAKKELGFTANTKLILFGAQDLKERRKGLHELLKSINILKKDEYIQGLLERNELCILTFGHSSPLLDDMNVPYKSIGYVESDEKLSMIYSASDVLVLPSLEDNLPNLMLESMSCGTPVVAFDTGGMSDTIINNVNGYLCPLYDSEKLAYYISKALKYNMQEDCRSLILDKYRLEIQAKNYNTLFQEISVTDRKRTEHINQHIPYIFPEVAIGLSPFICSVSKDIQNELYNLENERNVSIITQENLMQERDSVMAEREVLRQEWDNSILEFKKVKQERDTAIEEQERLRQERNKLIVYQENMRQERNKLIAYQEKLRQELDILILEQEKSRQEHNLLKAEQENIIGELEALKIENKKLAQERNTVSAELNSVYKSRSWLITYPIRIFWKLTKKFVKFILPYAIVRYYQKKKYGF</sequence>
<evidence type="ECO:0000259" key="3">
    <source>
        <dbReference type="Pfam" id="PF13439"/>
    </source>
</evidence>
<keyword evidence="4" id="KW-0328">Glycosyltransferase</keyword>
<evidence type="ECO:0000256" key="1">
    <source>
        <dbReference type="SAM" id="Coils"/>
    </source>
</evidence>
<reference evidence="4 5" key="1">
    <citation type="submission" date="2015-09" db="EMBL/GenBank/DDBJ databases">
        <title>Genome sequence of Oxobacter pfennigii DSM 3222.</title>
        <authorList>
            <person name="Poehlein A."/>
            <person name="Bengelsdorf F.R."/>
            <person name="Schiel-Bengelsdorf B."/>
            <person name="Duerre P."/>
            <person name="Daniel R."/>
        </authorList>
    </citation>
    <scope>NUCLEOTIDE SEQUENCE [LARGE SCALE GENOMIC DNA]</scope>
    <source>
        <strain evidence="4 5">DSM 3222</strain>
    </source>
</reference>
<keyword evidence="1" id="KW-0175">Coiled coil</keyword>
<evidence type="ECO:0000313" key="5">
    <source>
        <dbReference type="Proteomes" id="UP000050326"/>
    </source>
</evidence>
<feature type="domain" description="Glycosyl transferase family 1" evidence="2">
    <location>
        <begin position="225"/>
        <end position="380"/>
    </location>
</feature>
<name>A0A0P8WMD9_9CLOT</name>
<dbReference type="SUPFAM" id="SSF53756">
    <property type="entry name" value="UDP-Glycosyltransferase/glycogen phosphorylase"/>
    <property type="match status" value="1"/>
</dbReference>
<dbReference type="InterPro" id="IPR001296">
    <property type="entry name" value="Glyco_trans_1"/>
</dbReference>
<feature type="coiled-coil region" evidence="1">
    <location>
        <begin position="464"/>
        <end position="589"/>
    </location>
</feature>
<dbReference type="Pfam" id="PF13439">
    <property type="entry name" value="Glyco_transf_4"/>
    <property type="match status" value="1"/>
</dbReference>
<gene>
    <name evidence="4" type="primary">mshA_1</name>
    <name evidence="4" type="ORF">OXPF_31250</name>
</gene>
<evidence type="ECO:0000313" key="4">
    <source>
        <dbReference type="EMBL" id="KPU43683.1"/>
    </source>
</evidence>
<dbReference type="AlphaFoldDB" id="A0A0P8WMD9"/>